<evidence type="ECO:0000259" key="9">
    <source>
        <dbReference type="PROSITE" id="PS51826"/>
    </source>
</evidence>
<dbReference type="PROSITE" id="PS51826">
    <property type="entry name" value="PSBD"/>
    <property type="match status" value="1"/>
</dbReference>
<proteinExistence type="inferred from homology"/>
<dbReference type="GO" id="GO:0005737">
    <property type="term" value="C:cytoplasm"/>
    <property type="evidence" value="ECO:0007669"/>
    <property type="project" value="TreeGrafter"/>
</dbReference>
<keyword evidence="6 7" id="KW-0012">Acyltransferase</keyword>
<dbReference type="InterPro" id="IPR001078">
    <property type="entry name" value="2-oxoacid_DH_actylTfrase"/>
</dbReference>
<keyword evidence="11" id="KW-1185">Reference proteome</keyword>
<dbReference type="SUPFAM" id="SSF47005">
    <property type="entry name" value="Peripheral subunit-binding domain of 2-oxo acid dehydrogenase complex"/>
    <property type="match status" value="1"/>
</dbReference>
<name>A0A2T5ME84_9GAMM</name>
<feature type="domain" description="Lipoyl-binding" evidence="8">
    <location>
        <begin position="3"/>
        <end position="78"/>
    </location>
</feature>
<keyword evidence="4 7" id="KW-0808">Transferase</keyword>
<dbReference type="Proteomes" id="UP000244248">
    <property type="component" value="Unassembled WGS sequence"/>
</dbReference>
<dbReference type="InterPro" id="IPR004167">
    <property type="entry name" value="PSBD"/>
</dbReference>
<dbReference type="EMBL" id="QANS01000004">
    <property type="protein sequence ID" value="PTU30859.1"/>
    <property type="molecule type" value="Genomic_DNA"/>
</dbReference>
<evidence type="ECO:0000256" key="2">
    <source>
        <dbReference type="ARBA" id="ARBA00007317"/>
    </source>
</evidence>
<evidence type="ECO:0000256" key="1">
    <source>
        <dbReference type="ARBA" id="ARBA00001938"/>
    </source>
</evidence>
<evidence type="ECO:0000256" key="5">
    <source>
        <dbReference type="ARBA" id="ARBA00022823"/>
    </source>
</evidence>
<dbReference type="Pfam" id="PF02817">
    <property type="entry name" value="E3_binding"/>
    <property type="match status" value="1"/>
</dbReference>
<dbReference type="SUPFAM" id="SSF52777">
    <property type="entry name" value="CoA-dependent acyltransferases"/>
    <property type="match status" value="1"/>
</dbReference>
<evidence type="ECO:0000259" key="8">
    <source>
        <dbReference type="PROSITE" id="PS50968"/>
    </source>
</evidence>
<dbReference type="InterPro" id="IPR011053">
    <property type="entry name" value="Single_hybrid_motif"/>
</dbReference>
<dbReference type="Pfam" id="PF00198">
    <property type="entry name" value="2-oxoacid_dh"/>
    <property type="match status" value="1"/>
</dbReference>
<evidence type="ECO:0000256" key="3">
    <source>
        <dbReference type="ARBA" id="ARBA00011484"/>
    </source>
</evidence>
<dbReference type="AlphaFoldDB" id="A0A2T5ME84"/>
<dbReference type="PANTHER" id="PTHR43178">
    <property type="entry name" value="DIHYDROLIPOAMIDE ACETYLTRANSFERASE COMPONENT OF PYRUVATE DEHYDROGENASE COMPLEX"/>
    <property type="match status" value="1"/>
</dbReference>
<dbReference type="CDD" id="cd06849">
    <property type="entry name" value="lipoyl_domain"/>
    <property type="match status" value="1"/>
</dbReference>
<feature type="domain" description="Peripheral subunit-binding (PSBD)" evidence="9">
    <location>
        <begin position="140"/>
        <end position="177"/>
    </location>
</feature>
<dbReference type="GO" id="GO:0016407">
    <property type="term" value="F:acetyltransferase activity"/>
    <property type="evidence" value="ECO:0007669"/>
    <property type="project" value="TreeGrafter"/>
</dbReference>
<dbReference type="InterPro" id="IPR023213">
    <property type="entry name" value="CAT-like_dom_sf"/>
</dbReference>
<dbReference type="Gene3D" id="2.40.50.100">
    <property type="match status" value="1"/>
</dbReference>
<dbReference type="Gene3D" id="4.10.320.10">
    <property type="entry name" value="E3-binding domain"/>
    <property type="match status" value="1"/>
</dbReference>
<evidence type="ECO:0000256" key="6">
    <source>
        <dbReference type="ARBA" id="ARBA00023315"/>
    </source>
</evidence>
<evidence type="ECO:0000256" key="4">
    <source>
        <dbReference type="ARBA" id="ARBA00022679"/>
    </source>
</evidence>
<comment type="subunit">
    <text evidence="3">Forms a 24-polypeptide structural core with octahedral symmetry.</text>
</comment>
<gene>
    <name evidence="10" type="ORF">CJD38_11145</name>
</gene>
<comment type="cofactor">
    <cofactor evidence="1 7">
        <name>(R)-lipoate</name>
        <dbReference type="ChEBI" id="CHEBI:83088"/>
    </cofactor>
</comment>
<dbReference type="Gene3D" id="3.30.559.10">
    <property type="entry name" value="Chloramphenicol acetyltransferase-like domain"/>
    <property type="match status" value="1"/>
</dbReference>
<evidence type="ECO:0000313" key="11">
    <source>
        <dbReference type="Proteomes" id="UP000244248"/>
    </source>
</evidence>
<dbReference type="FunFam" id="3.30.559.10:FF:000007">
    <property type="entry name" value="Dihydrolipoamide acetyltransferase component of pyruvate dehydrogenase complex"/>
    <property type="match status" value="1"/>
</dbReference>
<evidence type="ECO:0000256" key="7">
    <source>
        <dbReference type="RuleBase" id="RU003423"/>
    </source>
</evidence>
<dbReference type="PANTHER" id="PTHR43178:SF5">
    <property type="entry name" value="LIPOAMIDE ACYLTRANSFERASE COMPONENT OF BRANCHED-CHAIN ALPHA-KETO ACID DEHYDROGENASE COMPLEX, MITOCHONDRIAL"/>
    <property type="match status" value="1"/>
</dbReference>
<sequence length="426" mass="45815">MGQYAFKLPDIGEGIAEAEIACWRVAVGDLVEEDQPLVDVLTEKAAVEIPSPVTGRVIQLNGQEGDKVAIGSIVVLIEVEGAGSVVQQSSEIPKVEQPLPEPVLTLSPAPTTRPVQTSAPSSASAAFVATVPRAAGEKPIATPAVRRRAQELGILLSYVHGTGEAGRITHEDLDKFASRGAVGSAPLSSARKQREAVHDIKIIGLRRKIAEAMQRSKQRIPHFAYVEEIDVTALEDVRAQLNATRRSDRPKLTLLPFLVEALVKALPDFPAMNARFDDEAGVVHRYEPVHVGIATQTPNGLVVPVVRHAESRDLWDTATEISRLAETARAGKGTRDELSGSTITISSLGPIGGIMTTPVINAPEVSIIGVNKIFDKLVLRDGQVIVRRCMNLSSSFDHRVIDGWDAANFIQRVRTLLENPASLLVG</sequence>
<organism evidence="10 11">
    <name type="scientific">Stenotrophobium rhamnosiphilum</name>
    <dbReference type="NCBI Taxonomy" id="2029166"/>
    <lineage>
        <taxon>Bacteria</taxon>
        <taxon>Pseudomonadati</taxon>
        <taxon>Pseudomonadota</taxon>
        <taxon>Gammaproteobacteria</taxon>
        <taxon>Nevskiales</taxon>
        <taxon>Nevskiaceae</taxon>
        <taxon>Stenotrophobium</taxon>
    </lineage>
</organism>
<dbReference type="RefSeq" id="WP_107940444.1">
    <property type="nucleotide sequence ID" value="NZ_QANS01000004.1"/>
</dbReference>
<reference evidence="10 11" key="1">
    <citation type="submission" date="2018-04" db="EMBL/GenBank/DDBJ databases">
        <title>Novel species isolated from glacier.</title>
        <authorList>
            <person name="Liu Q."/>
            <person name="Xin Y.-H."/>
        </authorList>
    </citation>
    <scope>NUCLEOTIDE SEQUENCE [LARGE SCALE GENOMIC DNA]</scope>
    <source>
        <strain evidence="10 11">GT1R17</strain>
    </source>
</reference>
<dbReference type="PROSITE" id="PS50968">
    <property type="entry name" value="BIOTINYL_LIPOYL"/>
    <property type="match status" value="1"/>
</dbReference>
<comment type="similarity">
    <text evidence="2 7">Belongs to the 2-oxoacid dehydrogenase family.</text>
</comment>
<dbReference type="InterPro" id="IPR000089">
    <property type="entry name" value="Biotin_lipoyl"/>
</dbReference>
<dbReference type="OrthoDB" id="9805770at2"/>
<accession>A0A2T5ME84</accession>
<dbReference type="InterPro" id="IPR050743">
    <property type="entry name" value="2-oxoacid_DH_E2_comp"/>
</dbReference>
<protein>
    <recommendedName>
        <fullName evidence="7">Dihydrolipoamide acetyltransferase component of pyruvate dehydrogenase complex</fullName>
        <ecNumber evidence="7">2.3.1.-</ecNumber>
    </recommendedName>
</protein>
<dbReference type="SUPFAM" id="SSF51230">
    <property type="entry name" value="Single hybrid motif"/>
    <property type="match status" value="1"/>
</dbReference>
<dbReference type="InterPro" id="IPR036625">
    <property type="entry name" value="E3-bd_dom_sf"/>
</dbReference>
<keyword evidence="5 7" id="KW-0450">Lipoyl</keyword>
<dbReference type="EC" id="2.3.1.-" evidence="7"/>
<evidence type="ECO:0000313" key="10">
    <source>
        <dbReference type="EMBL" id="PTU30859.1"/>
    </source>
</evidence>
<dbReference type="Pfam" id="PF00364">
    <property type="entry name" value="Biotin_lipoyl"/>
    <property type="match status" value="1"/>
</dbReference>
<comment type="caution">
    <text evidence="10">The sequence shown here is derived from an EMBL/GenBank/DDBJ whole genome shotgun (WGS) entry which is preliminary data.</text>
</comment>
<dbReference type="GO" id="GO:0031405">
    <property type="term" value="F:lipoic acid binding"/>
    <property type="evidence" value="ECO:0007669"/>
    <property type="project" value="TreeGrafter"/>
</dbReference>